<proteinExistence type="predicted"/>
<keyword evidence="1" id="KW-0175">Coiled coil</keyword>
<dbReference type="Proteomes" id="UP000480275">
    <property type="component" value="Unassembled WGS sequence"/>
</dbReference>
<gene>
    <name evidence="2" type="ORF">GHK24_11795</name>
</gene>
<dbReference type="AlphaFoldDB" id="A0A6L5JYP0"/>
<dbReference type="EMBL" id="WIXJ01000010">
    <property type="protein sequence ID" value="MQY52455.1"/>
    <property type="molecule type" value="Genomic_DNA"/>
</dbReference>
<evidence type="ECO:0000313" key="3">
    <source>
        <dbReference type="Proteomes" id="UP000480275"/>
    </source>
</evidence>
<comment type="caution">
    <text evidence="2">The sequence shown here is derived from an EMBL/GenBank/DDBJ whole genome shotgun (WGS) entry which is preliminary data.</text>
</comment>
<evidence type="ECO:0000313" key="2">
    <source>
        <dbReference type="EMBL" id="MQY52455.1"/>
    </source>
</evidence>
<evidence type="ECO:0000256" key="1">
    <source>
        <dbReference type="SAM" id="Coils"/>
    </source>
</evidence>
<reference evidence="2 3" key="1">
    <citation type="submission" date="2019-10" db="EMBL/GenBank/DDBJ databases">
        <title>Whole-genome sequence of the purple nonsulfur photosynthetic bacterium Rhodocyclus tenuis.</title>
        <authorList>
            <person name="Kyndt J.A."/>
            <person name="Meyer T.E."/>
        </authorList>
    </citation>
    <scope>NUCLEOTIDE SEQUENCE [LARGE SCALE GENOMIC DNA]</scope>
    <source>
        <strain evidence="2 3">DSM 110</strain>
    </source>
</reference>
<accession>A0A6L5JYP0</accession>
<sequence length="110" mass="12204">MAYDYDGSFREQAAYARGRAETSRPSDPVDKYLGGGTALENFRLKEENATLKEQIQDLQRRLVGTKAVRDTLKNALREVQPNHPLIVPFSGNPTLVAIAERAIDEASGRT</sequence>
<name>A0A6L5JYP0_RHOTE</name>
<organism evidence="2 3">
    <name type="scientific">Rhodocyclus tenuis</name>
    <name type="common">Rhodospirillum tenue</name>
    <dbReference type="NCBI Taxonomy" id="1066"/>
    <lineage>
        <taxon>Bacteria</taxon>
        <taxon>Pseudomonadati</taxon>
        <taxon>Pseudomonadota</taxon>
        <taxon>Betaproteobacteria</taxon>
        <taxon>Rhodocyclales</taxon>
        <taxon>Rhodocyclaceae</taxon>
        <taxon>Rhodocyclus</taxon>
    </lineage>
</organism>
<protein>
    <submittedName>
        <fullName evidence="2">Uncharacterized protein</fullName>
    </submittedName>
</protein>
<feature type="coiled-coil region" evidence="1">
    <location>
        <begin position="41"/>
        <end position="75"/>
    </location>
</feature>